<dbReference type="GO" id="GO:0044781">
    <property type="term" value="P:bacterial-type flagellum organization"/>
    <property type="evidence" value="ECO:0007669"/>
    <property type="project" value="InterPro"/>
</dbReference>
<protein>
    <recommendedName>
        <fullName evidence="9">Flagellar protein</fullName>
    </recommendedName>
</protein>
<gene>
    <name evidence="7" type="ORF">ISALK_03610</name>
</gene>
<dbReference type="Pfam" id="PF04347">
    <property type="entry name" value="FliO"/>
    <property type="match status" value="1"/>
</dbReference>
<keyword evidence="4 6" id="KW-1133">Transmembrane helix</keyword>
<evidence type="ECO:0000313" key="7">
    <source>
        <dbReference type="EMBL" id="NBG87579.1"/>
    </source>
</evidence>
<sequence length="131" mass="15095">MGFVNFQGFLDFFQVIFMVVFVVALAYGTTWVIGKKSKGFMGGKNAKVLQQISLNMNFHITVIQVQQKVYIIGKTNKSIELLDTIPLDTWKENEAMMLNQEQENRKETPLERFFKIQNPLKGEEREKGDGN</sequence>
<comment type="caution">
    <text evidence="7">The sequence shown here is derived from an EMBL/GenBank/DDBJ whole genome shotgun (WGS) entry which is preliminary data.</text>
</comment>
<feature type="transmembrane region" description="Helical" evidence="6">
    <location>
        <begin position="12"/>
        <end position="34"/>
    </location>
</feature>
<dbReference type="EMBL" id="SUMG01000003">
    <property type="protein sequence ID" value="NBG87579.1"/>
    <property type="molecule type" value="Genomic_DNA"/>
</dbReference>
<keyword evidence="3 6" id="KW-0812">Transmembrane</keyword>
<evidence type="ECO:0000256" key="2">
    <source>
        <dbReference type="ARBA" id="ARBA00022475"/>
    </source>
</evidence>
<name>A0AA43XJY7_9CLOT</name>
<dbReference type="RefSeq" id="WP_160719130.1">
    <property type="nucleotide sequence ID" value="NZ_SUMG01000003.1"/>
</dbReference>
<keyword evidence="8" id="KW-1185">Reference proteome</keyword>
<organism evidence="7 8">
    <name type="scientific">Isachenkonia alkalipeptolytica</name>
    <dbReference type="NCBI Taxonomy" id="2565777"/>
    <lineage>
        <taxon>Bacteria</taxon>
        <taxon>Bacillati</taxon>
        <taxon>Bacillota</taxon>
        <taxon>Clostridia</taxon>
        <taxon>Eubacteriales</taxon>
        <taxon>Clostridiaceae</taxon>
        <taxon>Isachenkonia</taxon>
    </lineage>
</organism>
<evidence type="ECO:0000256" key="1">
    <source>
        <dbReference type="ARBA" id="ARBA00004236"/>
    </source>
</evidence>
<evidence type="ECO:0000256" key="4">
    <source>
        <dbReference type="ARBA" id="ARBA00022989"/>
    </source>
</evidence>
<dbReference type="Proteomes" id="UP000449710">
    <property type="component" value="Unassembled WGS sequence"/>
</dbReference>
<comment type="subcellular location">
    <subcellularLocation>
        <location evidence="1">Cell membrane</location>
    </subcellularLocation>
</comment>
<dbReference type="AlphaFoldDB" id="A0AA43XJY7"/>
<evidence type="ECO:0000256" key="5">
    <source>
        <dbReference type="ARBA" id="ARBA00023136"/>
    </source>
</evidence>
<evidence type="ECO:0000313" key="8">
    <source>
        <dbReference type="Proteomes" id="UP000449710"/>
    </source>
</evidence>
<proteinExistence type="predicted"/>
<reference evidence="7 8" key="1">
    <citation type="submission" date="2019-04" db="EMBL/GenBank/DDBJ databases">
        <title>Isachenkonia alkalipeptolytica gen. nov. sp. nov. a new anaerobic, alkiliphilic organothrophic bacterium capable to reduce synthesized ferrihydrite isolated from a soda lake.</title>
        <authorList>
            <person name="Toshchakov S.V."/>
            <person name="Zavarzina D.G."/>
            <person name="Zhilina T.N."/>
            <person name="Kostrikina N.A."/>
            <person name="Kublanov I.V."/>
        </authorList>
    </citation>
    <scope>NUCLEOTIDE SEQUENCE [LARGE SCALE GENOMIC DNA]</scope>
    <source>
        <strain evidence="7 8">Z-1701</strain>
    </source>
</reference>
<keyword evidence="2" id="KW-1003">Cell membrane</keyword>
<accession>A0AA43XJY7</accession>
<dbReference type="GO" id="GO:0016020">
    <property type="term" value="C:membrane"/>
    <property type="evidence" value="ECO:0007669"/>
    <property type="project" value="InterPro"/>
</dbReference>
<keyword evidence="5 6" id="KW-0472">Membrane</keyword>
<evidence type="ECO:0000256" key="6">
    <source>
        <dbReference type="SAM" id="Phobius"/>
    </source>
</evidence>
<evidence type="ECO:0000256" key="3">
    <source>
        <dbReference type="ARBA" id="ARBA00022692"/>
    </source>
</evidence>
<evidence type="ECO:0008006" key="9">
    <source>
        <dbReference type="Google" id="ProtNLM"/>
    </source>
</evidence>
<dbReference type="InterPro" id="IPR022781">
    <property type="entry name" value="Flagellar_biosynth_FliO"/>
</dbReference>